<dbReference type="InterPro" id="IPR035421">
    <property type="entry name" value="Terminase_6C"/>
</dbReference>
<dbReference type="InterPro" id="IPR006517">
    <property type="entry name" value="Phage_terminase_lsu-like_C"/>
</dbReference>
<comment type="caution">
    <text evidence="3">The sequence shown here is derived from an EMBL/GenBank/DDBJ whole genome shotgun (WGS) entry which is preliminary data.</text>
</comment>
<keyword evidence="1" id="KW-1188">Viral release from host cell</keyword>
<proteinExistence type="predicted"/>
<evidence type="ECO:0000313" key="4">
    <source>
        <dbReference type="Proteomes" id="UP001549031"/>
    </source>
</evidence>
<evidence type="ECO:0000313" key="3">
    <source>
        <dbReference type="EMBL" id="MET3587848.1"/>
    </source>
</evidence>
<organism evidence="3 4">
    <name type="scientific">Pseudorhizobium tarimense</name>
    <dbReference type="NCBI Taxonomy" id="1079109"/>
    <lineage>
        <taxon>Bacteria</taxon>
        <taxon>Pseudomonadati</taxon>
        <taxon>Pseudomonadota</taxon>
        <taxon>Alphaproteobacteria</taxon>
        <taxon>Hyphomicrobiales</taxon>
        <taxon>Rhizobiaceae</taxon>
        <taxon>Rhizobium/Agrobacterium group</taxon>
        <taxon>Pseudorhizobium</taxon>
    </lineage>
</organism>
<dbReference type="EMBL" id="JBEPLJ010000016">
    <property type="protein sequence ID" value="MET3587848.1"/>
    <property type="molecule type" value="Genomic_DNA"/>
</dbReference>
<protein>
    <submittedName>
        <fullName evidence="3">Phage terminase large subunit-like protein</fullName>
    </submittedName>
</protein>
<accession>A0ABV2HBF7</accession>
<feature type="domain" description="Terminase large subunit gp17-like C-terminal" evidence="2">
    <location>
        <begin position="73"/>
        <end position="196"/>
    </location>
</feature>
<dbReference type="Proteomes" id="UP001549031">
    <property type="component" value="Unassembled WGS sequence"/>
</dbReference>
<keyword evidence="4" id="KW-1185">Reference proteome</keyword>
<evidence type="ECO:0000256" key="1">
    <source>
        <dbReference type="ARBA" id="ARBA00022612"/>
    </source>
</evidence>
<name>A0ABV2HBF7_9HYPH</name>
<dbReference type="Pfam" id="PF17289">
    <property type="entry name" value="Terminase_6C"/>
    <property type="match status" value="1"/>
</dbReference>
<reference evidence="3 4" key="1">
    <citation type="submission" date="2024-06" db="EMBL/GenBank/DDBJ databases">
        <title>Genomic Encyclopedia of Type Strains, Phase IV (KMG-IV): sequencing the most valuable type-strain genomes for metagenomic binning, comparative biology and taxonomic classification.</title>
        <authorList>
            <person name="Goeker M."/>
        </authorList>
    </citation>
    <scope>NUCLEOTIDE SEQUENCE [LARGE SCALE GENOMIC DNA]</scope>
    <source>
        <strain evidence="3 4">DSM 105042</strain>
    </source>
</reference>
<dbReference type="NCBIfam" id="TIGR01630">
    <property type="entry name" value="psiM2_ORF9"/>
    <property type="match status" value="1"/>
</dbReference>
<dbReference type="RefSeq" id="WP_247245462.1">
    <property type="nucleotide sequence ID" value="NZ_JALJRA010000015.1"/>
</dbReference>
<evidence type="ECO:0000259" key="2">
    <source>
        <dbReference type="Pfam" id="PF17289"/>
    </source>
</evidence>
<gene>
    <name evidence="3" type="ORF">ABID21_003979</name>
</gene>
<sequence length="220" mass="23696">MAATGDTPLDYMLKVMRDNKADPGRRDDMAKAAARYVHPKLASLQHTGRNGGPIQTVDLLAATKKTTAARTARVKLRKADDGSYVVGHVVTTKDEGNAVRRLIKTTAELDGTDVLISLPQDPGQAGKVQAKDYVSMLAGWTVKADPETDKVTRAEPFLSQCEVGNVFLVQGAWNEAYLDELCLFPGGAFKDQVDATPGAFGRLVGNRQSQTTTTTVKGLY</sequence>